<dbReference type="SUPFAM" id="SSF52402">
    <property type="entry name" value="Adenine nucleotide alpha hydrolases-like"/>
    <property type="match status" value="1"/>
</dbReference>
<organism evidence="3 4">
    <name type="scientific">Propionivibrio dicarboxylicus</name>
    <dbReference type="NCBI Taxonomy" id="83767"/>
    <lineage>
        <taxon>Bacteria</taxon>
        <taxon>Pseudomonadati</taxon>
        <taxon>Pseudomonadota</taxon>
        <taxon>Betaproteobacteria</taxon>
        <taxon>Rhodocyclales</taxon>
        <taxon>Rhodocyclaceae</taxon>
        <taxon>Propionivibrio</taxon>
    </lineage>
</organism>
<dbReference type="InterPro" id="IPR014729">
    <property type="entry name" value="Rossmann-like_a/b/a_fold"/>
</dbReference>
<dbReference type="STRING" id="83767.SAMN05660652_03517"/>
<dbReference type="InterPro" id="IPR006016">
    <property type="entry name" value="UspA"/>
</dbReference>
<dbReference type="RefSeq" id="WP_091939564.1">
    <property type="nucleotide sequence ID" value="NZ_FNCY01000020.1"/>
</dbReference>
<dbReference type="CDD" id="cd00293">
    <property type="entry name" value="USP-like"/>
    <property type="match status" value="1"/>
</dbReference>
<evidence type="ECO:0000256" key="1">
    <source>
        <dbReference type="ARBA" id="ARBA00008791"/>
    </source>
</evidence>
<evidence type="ECO:0000259" key="2">
    <source>
        <dbReference type="Pfam" id="PF00582"/>
    </source>
</evidence>
<dbReference type="Proteomes" id="UP000198607">
    <property type="component" value="Unassembled WGS sequence"/>
</dbReference>
<dbReference type="PANTHER" id="PTHR46268:SF6">
    <property type="entry name" value="UNIVERSAL STRESS PROTEIN UP12"/>
    <property type="match status" value="1"/>
</dbReference>
<proteinExistence type="inferred from homology"/>
<dbReference type="InterPro" id="IPR006015">
    <property type="entry name" value="Universal_stress_UspA"/>
</dbReference>
<dbReference type="PRINTS" id="PR01438">
    <property type="entry name" value="UNVRSLSTRESS"/>
</dbReference>
<evidence type="ECO:0000313" key="3">
    <source>
        <dbReference type="EMBL" id="SDI48598.1"/>
    </source>
</evidence>
<protein>
    <submittedName>
        <fullName evidence="3">Nucleotide-binding universal stress protein, UspA family</fullName>
    </submittedName>
</protein>
<evidence type="ECO:0000313" key="4">
    <source>
        <dbReference type="Proteomes" id="UP000198607"/>
    </source>
</evidence>
<dbReference type="Pfam" id="PF00582">
    <property type="entry name" value="Usp"/>
    <property type="match status" value="1"/>
</dbReference>
<dbReference type="AlphaFoldDB" id="A0A1G8KYQ0"/>
<gene>
    <name evidence="3" type="ORF">SAMN05660652_03517</name>
</gene>
<dbReference type="EMBL" id="FNCY01000020">
    <property type="protein sequence ID" value="SDI48598.1"/>
    <property type="molecule type" value="Genomic_DNA"/>
</dbReference>
<reference evidence="3 4" key="1">
    <citation type="submission" date="2016-10" db="EMBL/GenBank/DDBJ databases">
        <authorList>
            <person name="de Groot N.N."/>
        </authorList>
    </citation>
    <scope>NUCLEOTIDE SEQUENCE [LARGE SCALE GENOMIC DNA]</scope>
    <source>
        <strain evidence="3 4">DSM 5885</strain>
    </source>
</reference>
<feature type="domain" description="UspA" evidence="2">
    <location>
        <begin position="1"/>
        <end position="143"/>
    </location>
</feature>
<dbReference type="Gene3D" id="3.40.50.620">
    <property type="entry name" value="HUPs"/>
    <property type="match status" value="1"/>
</dbReference>
<comment type="similarity">
    <text evidence="1">Belongs to the universal stress protein A family.</text>
</comment>
<name>A0A1G8KYQ0_9RHOO</name>
<keyword evidence="4" id="KW-1185">Reference proteome</keyword>
<accession>A0A1G8KYQ0</accession>
<sequence length="143" mass="15406">MKNVLLPVDGSECALRAVSLAIAKISHYRTPDDTAIHLINVQVPFSQDISRFVTQAQIEEFHRSEAEAALKDARALLDAAGLTYTVHARIGAIAEEISQLADELGCDQIVMGTHGRGALGDLLMGSITLKVLHLAQIPILLVK</sequence>
<dbReference type="PANTHER" id="PTHR46268">
    <property type="entry name" value="STRESS RESPONSE PROTEIN NHAX"/>
    <property type="match status" value="1"/>
</dbReference>
<dbReference type="OrthoDB" id="5295044at2"/>